<organism evidence="2 3">
    <name type="scientific">Daeguia caeni</name>
    <dbReference type="NCBI Taxonomy" id="439612"/>
    <lineage>
        <taxon>Bacteria</taxon>
        <taxon>Pseudomonadati</taxon>
        <taxon>Pseudomonadota</taxon>
        <taxon>Alphaproteobacteria</taxon>
        <taxon>Hyphomicrobiales</taxon>
        <taxon>Brucellaceae</taxon>
        <taxon>Daeguia</taxon>
    </lineage>
</organism>
<name>A0ABV9H7S1_9HYPH</name>
<evidence type="ECO:0000313" key="2">
    <source>
        <dbReference type="EMBL" id="MFC4625473.1"/>
    </source>
</evidence>
<protein>
    <submittedName>
        <fullName evidence="2">Autotransporter domain-containing protein</fullName>
    </submittedName>
</protein>
<evidence type="ECO:0000259" key="1">
    <source>
        <dbReference type="PROSITE" id="PS51208"/>
    </source>
</evidence>
<reference evidence="3" key="1">
    <citation type="journal article" date="2019" name="Int. J. Syst. Evol. Microbiol.">
        <title>The Global Catalogue of Microorganisms (GCM) 10K type strain sequencing project: providing services to taxonomists for standard genome sequencing and annotation.</title>
        <authorList>
            <consortium name="The Broad Institute Genomics Platform"/>
            <consortium name="The Broad Institute Genome Sequencing Center for Infectious Disease"/>
            <person name="Wu L."/>
            <person name="Ma J."/>
        </authorList>
    </citation>
    <scope>NUCLEOTIDE SEQUENCE [LARGE SCALE GENOMIC DNA]</scope>
    <source>
        <strain evidence="3">CGMCC 1.15731</strain>
    </source>
</reference>
<sequence length="220" mass="24512">MNASANTGRAFADFETYQLGLYSAKYWNDFHLSFGLSSSLHDIYTSRNVKYIDLNDHDDASLTGISHQAFTELGYTFNSSIVDVTPFVGVSYARVDLMGFEERQTRSALIGESGHAHVMSTLLGLRVHENFKLSDESRISYHAMAAWQSNSQGRPSATLHFAGGEAFTISGVPVEKNALLLQGGVQYTVADHLSLGLSYEGRMDRKIRDHSMKMELKLRF</sequence>
<dbReference type="InterPro" id="IPR006315">
    <property type="entry name" value="OM_autotransptr_brl_dom"/>
</dbReference>
<dbReference type="Gene3D" id="2.40.128.130">
    <property type="entry name" value="Autotransporter beta-domain"/>
    <property type="match status" value="1"/>
</dbReference>
<dbReference type="InterPro" id="IPR036709">
    <property type="entry name" value="Autotransporte_beta_dom_sf"/>
</dbReference>
<dbReference type="SUPFAM" id="SSF103515">
    <property type="entry name" value="Autotransporter"/>
    <property type="match status" value="1"/>
</dbReference>
<keyword evidence="3" id="KW-1185">Reference proteome</keyword>
<dbReference type="NCBIfam" id="TIGR01414">
    <property type="entry name" value="autotrans_barl"/>
    <property type="match status" value="1"/>
</dbReference>
<evidence type="ECO:0000313" key="3">
    <source>
        <dbReference type="Proteomes" id="UP001596042"/>
    </source>
</evidence>
<dbReference type="InterPro" id="IPR005546">
    <property type="entry name" value="Autotransporte_beta"/>
</dbReference>
<dbReference type="Proteomes" id="UP001596042">
    <property type="component" value="Unassembled WGS sequence"/>
</dbReference>
<comment type="caution">
    <text evidence="2">The sequence shown here is derived from an EMBL/GenBank/DDBJ whole genome shotgun (WGS) entry which is preliminary data.</text>
</comment>
<gene>
    <name evidence="2" type="ORF">ACFO1V_09600</name>
</gene>
<dbReference type="EMBL" id="JBHSEL010000083">
    <property type="protein sequence ID" value="MFC4625473.1"/>
    <property type="molecule type" value="Genomic_DNA"/>
</dbReference>
<accession>A0ABV9H7S1</accession>
<feature type="domain" description="Autotransporter" evidence="1">
    <location>
        <begin position="1"/>
        <end position="220"/>
    </location>
</feature>
<dbReference type="Pfam" id="PF03797">
    <property type="entry name" value="Autotransporter"/>
    <property type="match status" value="1"/>
</dbReference>
<dbReference type="PROSITE" id="PS51208">
    <property type="entry name" value="AUTOTRANSPORTER"/>
    <property type="match status" value="1"/>
</dbReference>
<dbReference type="RefSeq" id="WP_374834698.1">
    <property type="nucleotide sequence ID" value="NZ_JBHEEZ010000077.1"/>
</dbReference>
<proteinExistence type="predicted"/>